<dbReference type="AlphaFoldDB" id="A0A7L7YYZ0"/>
<dbReference type="EMBL" id="CP061274">
    <property type="protein sequence ID" value="QOD42653.1"/>
    <property type="molecule type" value="Genomic_DNA"/>
</dbReference>
<dbReference type="Proteomes" id="UP000516660">
    <property type="component" value="Chromosome"/>
</dbReference>
<dbReference type="KEGG" id="czh:H9X71_08330"/>
<name>A0A7L7YYZ0_9MICO</name>
<keyword evidence="2" id="KW-1185">Reference proteome</keyword>
<protein>
    <submittedName>
        <fullName evidence="1">Uncharacterized protein</fullName>
    </submittedName>
</protein>
<evidence type="ECO:0000313" key="2">
    <source>
        <dbReference type="Proteomes" id="UP000516660"/>
    </source>
</evidence>
<proteinExistence type="predicted"/>
<organism evidence="1 2">
    <name type="scientific">Clavibacter zhangzhiyongii</name>
    <dbReference type="NCBI Taxonomy" id="2768071"/>
    <lineage>
        <taxon>Bacteria</taxon>
        <taxon>Bacillati</taxon>
        <taxon>Actinomycetota</taxon>
        <taxon>Actinomycetes</taxon>
        <taxon>Micrococcales</taxon>
        <taxon>Microbacteriaceae</taxon>
        <taxon>Clavibacter</taxon>
    </lineage>
</organism>
<accession>A0A7L7YYZ0</accession>
<sequence>MPCSLICAAMPARRSVLSYFTSPAVRSALARALVTGRIHLGVGLRGLLRGVRVMAGLCVGAVELDLCAGVAGEFTKLSRVLRGSAEGDSLLVVLAGLELERIGLVDAGLVQVAVGVVVGAGGGADPLV</sequence>
<gene>
    <name evidence="1" type="ORF">H9X71_08330</name>
</gene>
<evidence type="ECO:0000313" key="1">
    <source>
        <dbReference type="EMBL" id="QOD42653.1"/>
    </source>
</evidence>
<reference evidence="1 2" key="1">
    <citation type="submission" date="2020-08" db="EMBL/GenBank/DDBJ databases">
        <title>Description of Clavibacter zhangzhiyonge sp. nov., a phytopathogenic actinobacterium isolated from barley seeds, causing leaf brown spot and decline.</title>
        <authorList>
            <person name="Tian Q."/>
            <person name="Chuan J."/>
            <person name="Zhao W."/>
            <person name="Li X."/>
        </authorList>
    </citation>
    <scope>NUCLEOTIDE SEQUENCE [LARGE SCALE GENOMIC DNA]</scope>
    <source>
        <strain evidence="1 2">DM1</strain>
    </source>
</reference>